<evidence type="ECO:0000313" key="1">
    <source>
        <dbReference type="EMBL" id="SFB09705.1"/>
    </source>
</evidence>
<dbReference type="Proteomes" id="UP000198838">
    <property type="component" value="Unassembled WGS sequence"/>
</dbReference>
<dbReference type="EMBL" id="FOJY01000009">
    <property type="protein sequence ID" value="SFB09705.1"/>
    <property type="molecule type" value="Genomic_DNA"/>
</dbReference>
<reference evidence="1 2" key="1">
    <citation type="submission" date="2016-10" db="EMBL/GenBank/DDBJ databases">
        <authorList>
            <person name="de Groot N.N."/>
        </authorList>
    </citation>
    <scope>NUCLEOTIDE SEQUENCE [LARGE SCALE GENOMIC DNA]</scope>
    <source>
        <strain evidence="1 2">DSM 5522</strain>
    </source>
</reference>
<accession>A0A1I0Y8G9</accession>
<organism evidence="1 2">
    <name type="scientific">Acetitomaculum ruminis DSM 5522</name>
    <dbReference type="NCBI Taxonomy" id="1120918"/>
    <lineage>
        <taxon>Bacteria</taxon>
        <taxon>Bacillati</taxon>
        <taxon>Bacillota</taxon>
        <taxon>Clostridia</taxon>
        <taxon>Lachnospirales</taxon>
        <taxon>Lachnospiraceae</taxon>
        <taxon>Acetitomaculum</taxon>
    </lineage>
</organism>
<dbReference type="STRING" id="1120918.SAMN05216249_10932"/>
<dbReference type="RefSeq" id="WP_092872205.1">
    <property type="nucleotide sequence ID" value="NZ_FOJY01000009.1"/>
</dbReference>
<sequence length="416" mass="49654">MARCCFNKELKEIYRCEYEITEECITVDIEYDVYTENTTGIISSNDIFKERDILIVDSAKKKSFLLKNAIFGGKNSRFGTIDSIDASRFFSYEYFEAGDGNALCDLFGALSVKSLRIYSEAINDYYYHPSVVVKDTDDTHEILLQKERKEQSVILNDHNIEKIYLGDDWHSVSNNKSISIDINGYFGMSFINTVDHTEIYKYIREVMIYMQLFYPGKFIIKKMSLEIDGKNYWYVSKSTRQIKHSSRIIDFSVKDDMLTFLKNCYIKMPYRDTEGATRNIPYVVMRPYRNIEDNFLMSFRFLEYYYKAKNPKWKNWKVIKEAIKHHYKDKELDKKTIEKEVREIVALRNHYVHSGYYIHETNLLVTYKEDNVKKEYYVEANVSWLRDRVEMLYNLVIDIIFTEILGYQEYSFRNVF</sequence>
<dbReference type="AlphaFoldDB" id="A0A1I0Y8G9"/>
<evidence type="ECO:0000313" key="2">
    <source>
        <dbReference type="Proteomes" id="UP000198838"/>
    </source>
</evidence>
<proteinExistence type="predicted"/>
<gene>
    <name evidence="1" type="ORF">SAMN05216249_10932</name>
</gene>
<protein>
    <recommendedName>
        <fullName evidence="3">ApeA N-terminal domain-containing protein</fullName>
    </recommendedName>
</protein>
<name>A0A1I0Y8G9_9FIRM</name>
<dbReference type="OrthoDB" id="9897452at2"/>
<keyword evidence="2" id="KW-1185">Reference proteome</keyword>
<evidence type="ECO:0008006" key="3">
    <source>
        <dbReference type="Google" id="ProtNLM"/>
    </source>
</evidence>